<sequence length="124" mass="14055">MAADDFTITPTWVDVVDPIFNNVVTLSENYKKDFQNISDIPIERFVLRFIGLSDADAETVYEHYKSRYAGYDDFAWKTAAIPTYINGFCDLGGADLAGRWIDGSLKITHGAYHVDMELTFEKTI</sequence>
<organism evidence="1">
    <name type="scientific">viral metagenome</name>
    <dbReference type="NCBI Taxonomy" id="1070528"/>
    <lineage>
        <taxon>unclassified sequences</taxon>
        <taxon>metagenomes</taxon>
        <taxon>organismal metagenomes</taxon>
    </lineage>
</organism>
<gene>
    <name evidence="1" type="ORF">MM415B01860_0001</name>
</gene>
<evidence type="ECO:0000313" key="1">
    <source>
        <dbReference type="EMBL" id="QJA56395.1"/>
    </source>
</evidence>
<protein>
    <submittedName>
        <fullName evidence="1">Uncharacterized protein</fullName>
    </submittedName>
</protein>
<reference evidence="1" key="1">
    <citation type="submission" date="2020-03" db="EMBL/GenBank/DDBJ databases">
        <title>The deep terrestrial virosphere.</title>
        <authorList>
            <person name="Holmfeldt K."/>
            <person name="Nilsson E."/>
            <person name="Simone D."/>
            <person name="Lopez-Fernandez M."/>
            <person name="Wu X."/>
            <person name="de Brujin I."/>
            <person name="Lundin D."/>
            <person name="Andersson A."/>
            <person name="Bertilsson S."/>
            <person name="Dopson M."/>
        </authorList>
    </citation>
    <scope>NUCLEOTIDE SEQUENCE</scope>
    <source>
        <strain evidence="1">MM415B01860</strain>
    </source>
</reference>
<proteinExistence type="predicted"/>
<name>A0A6M3IG39_9ZZZZ</name>
<accession>A0A6M3IG39</accession>
<dbReference type="AlphaFoldDB" id="A0A6M3IG39"/>
<dbReference type="EMBL" id="MT141216">
    <property type="protein sequence ID" value="QJA56395.1"/>
    <property type="molecule type" value="Genomic_DNA"/>
</dbReference>